<organism evidence="4 5">
    <name type="scientific">Puccinia sorghi</name>
    <dbReference type="NCBI Taxonomy" id="27349"/>
    <lineage>
        <taxon>Eukaryota</taxon>
        <taxon>Fungi</taxon>
        <taxon>Dikarya</taxon>
        <taxon>Basidiomycota</taxon>
        <taxon>Pucciniomycotina</taxon>
        <taxon>Pucciniomycetes</taxon>
        <taxon>Pucciniales</taxon>
        <taxon>Pucciniaceae</taxon>
        <taxon>Puccinia</taxon>
    </lineage>
</organism>
<dbReference type="InterPro" id="IPR037151">
    <property type="entry name" value="AlkB-like_sf"/>
</dbReference>
<dbReference type="EMBL" id="LAVV01007985">
    <property type="protein sequence ID" value="KNZ54128.1"/>
    <property type="molecule type" value="Genomic_DNA"/>
</dbReference>
<dbReference type="InterPro" id="IPR005123">
    <property type="entry name" value="Oxoglu/Fe-dep_dioxygenase_dom"/>
</dbReference>
<dbReference type="GO" id="GO:0043130">
    <property type="term" value="F:ubiquitin binding"/>
    <property type="evidence" value="ECO:0007669"/>
    <property type="project" value="InterPro"/>
</dbReference>
<accession>A0A0L6V008</accession>
<feature type="compositionally biased region" description="Polar residues" evidence="1">
    <location>
        <begin position="52"/>
        <end position="73"/>
    </location>
</feature>
<dbReference type="InterPro" id="IPR032854">
    <property type="entry name" value="ALKBH3"/>
</dbReference>
<evidence type="ECO:0000313" key="4">
    <source>
        <dbReference type="EMBL" id="KNZ54128.1"/>
    </source>
</evidence>
<dbReference type="PROSITE" id="PS51471">
    <property type="entry name" value="FE2OG_OXY"/>
    <property type="match status" value="1"/>
</dbReference>
<dbReference type="PANTHER" id="PTHR31212">
    <property type="entry name" value="ALPHA-KETOGLUTARATE-DEPENDENT DIOXYGENASE ALKB HOMOLOG 3"/>
    <property type="match status" value="1"/>
</dbReference>
<dbReference type="GO" id="GO:0006307">
    <property type="term" value="P:DNA alkylation repair"/>
    <property type="evidence" value="ECO:0007669"/>
    <property type="project" value="InterPro"/>
</dbReference>
<keyword evidence="5" id="KW-1185">Reference proteome</keyword>
<evidence type="ECO:0000259" key="3">
    <source>
        <dbReference type="PROSITE" id="PS51471"/>
    </source>
</evidence>
<evidence type="ECO:0000259" key="2">
    <source>
        <dbReference type="PROSITE" id="PS51140"/>
    </source>
</evidence>
<evidence type="ECO:0008006" key="6">
    <source>
        <dbReference type="Google" id="ProtNLM"/>
    </source>
</evidence>
<feature type="domain" description="Fe2OG dioxygenase" evidence="3">
    <location>
        <begin position="323"/>
        <end position="440"/>
    </location>
</feature>
<dbReference type="InterPro" id="IPR003892">
    <property type="entry name" value="CUE"/>
</dbReference>
<protein>
    <recommendedName>
        <fullName evidence="6">Fe2OG dioxygenase domain-containing protein</fullName>
    </recommendedName>
</protein>
<sequence length="555" mass="61988">MSNNSSLDGLIATLASIFEDHDCQLLQAALHKNHHNLESTIEYLMQLQSQETDSSSIQSTKTRQRSPQRPDLSTHNKKLKSSSLQSWLAPAGNQDAGRTGTHHQNPSPHEFGLPKPQLRPSPPQSAVPTVLNQVSTSLRPINQVLGQSPLHSSHSPAKPTKRATLPPLYLSTPQQVSEHLPCCSLLHGILPKELAWRLYDSMIQDCRGEGLAKKPWIRNRWWLADREVQSPHSTAFFIAKPTPNESLVEDYSESAQYWYAGKPLEADAQPRYFLDEMDQARSTIESIVNQLLSNDPVTLLKAQRNPESSPIIRYDQEWDGPWQANVAASNCYRGSKENVGWHADQLTYLGPYPTIASLSLGTTRQFRLRPVANIHRPNGEPMRTYSMSLPHNSLLVMHGGCQERYKHCIPPQSSLDVFTNPCDPTDTRIERINITFRFYRPDFRPTRSIGVCEASGSPTAGPSATPRDATAVHVTPRCRCGIPAILRADQKGKVAARQAPPPQSSGELIIRHPDADFQFFWLCQAGQQNSGRGCNFFQILNFQTEGRGPCLGDHQ</sequence>
<dbReference type="InterPro" id="IPR027450">
    <property type="entry name" value="AlkB-like"/>
</dbReference>
<dbReference type="VEuPathDB" id="FungiDB:VP01_3034g1"/>
<evidence type="ECO:0000256" key="1">
    <source>
        <dbReference type="SAM" id="MobiDB-lite"/>
    </source>
</evidence>
<dbReference type="Proteomes" id="UP000037035">
    <property type="component" value="Unassembled WGS sequence"/>
</dbReference>
<dbReference type="Pfam" id="PF13532">
    <property type="entry name" value="2OG-FeII_Oxy_2"/>
    <property type="match status" value="1"/>
</dbReference>
<evidence type="ECO:0000313" key="5">
    <source>
        <dbReference type="Proteomes" id="UP000037035"/>
    </source>
</evidence>
<name>A0A0L6V008_9BASI</name>
<dbReference type="SUPFAM" id="SSF51197">
    <property type="entry name" value="Clavaminate synthase-like"/>
    <property type="match status" value="1"/>
</dbReference>
<gene>
    <name evidence="4" type="ORF">VP01_3034g1</name>
</gene>
<dbReference type="PROSITE" id="PS51140">
    <property type="entry name" value="CUE"/>
    <property type="match status" value="1"/>
</dbReference>
<dbReference type="CDD" id="cd14279">
    <property type="entry name" value="CUE"/>
    <property type="match status" value="1"/>
</dbReference>
<dbReference type="AlphaFoldDB" id="A0A0L6V008"/>
<feature type="region of interest" description="Disordered" evidence="1">
    <location>
        <begin position="52"/>
        <end position="127"/>
    </location>
</feature>
<dbReference type="STRING" id="27349.A0A0L6V008"/>
<proteinExistence type="predicted"/>
<feature type="domain" description="CUE" evidence="2">
    <location>
        <begin position="6"/>
        <end position="49"/>
    </location>
</feature>
<comment type="caution">
    <text evidence="4">The sequence shown here is derived from an EMBL/GenBank/DDBJ whole genome shotgun (WGS) entry which is preliminary data.</text>
</comment>
<dbReference type="GO" id="GO:0051213">
    <property type="term" value="F:dioxygenase activity"/>
    <property type="evidence" value="ECO:0007669"/>
    <property type="project" value="InterPro"/>
</dbReference>
<dbReference type="OrthoDB" id="545910at2759"/>
<dbReference type="Gene3D" id="2.60.120.590">
    <property type="entry name" value="Alpha-ketoglutarate-dependent dioxygenase AlkB-like"/>
    <property type="match status" value="1"/>
</dbReference>
<dbReference type="PANTHER" id="PTHR31212:SF4">
    <property type="entry name" value="ALPHA-KETOGLUTARATE-DEPENDENT DIOXYGENASE ALKB HOMOLOG 3"/>
    <property type="match status" value="1"/>
</dbReference>
<reference evidence="4 5" key="1">
    <citation type="submission" date="2015-08" db="EMBL/GenBank/DDBJ databases">
        <title>Next Generation Sequencing and Analysis of the Genome of Puccinia sorghi L Schw, the Causal Agent of Maize Common Rust.</title>
        <authorList>
            <person name="Rochi L."/>
            <person name="Burguener G."/>
            <person name="Darino M."/>
            <person name="Turjanski A."/>
            <person name="Kreff E."/>
            <person name="Dieguez M.J."/>
            <person name="Sacco F."/>
        </authorList>
    </citation>
    <scope>NUCLEOTIDE SEQUENCE [LARGE SCALE GENOMIC DNA]</scope>
    <source>
        <strain evidence="4 5">RO10H11247</strain>
    </source>
</reference>